<dbReference type="GO" id="GO:0044341">
    <property type="term" value="P:sodium-dependent phosphate transport"/>
    <property type="evidence" value="ECO:0007669"/>
    <property type="project" value="InterPro"/>
</dbReference>
<evidence type="ECO:0000256" key="8">
    <source>
        <dbReference type="SAM" id="Phobius"/>
    </source>
</evidence>
<dbReference type="PANTHER" id="PTHR10010">
    <property type="entry name" value="SOLUTE CARRIER FAMILY 34 SODIUM PHOSPHATE , MEMBER 2-RELATED"/>
    <property type="match status" value="1"/>
</dbReference>
<feature type="region of interest" description="Disordered" evidence="7">
    <location>
        <begin position="1"/>
        <end position="49"/>
    </location>
</feature>
<dbReference type="AlphaFoldDB" id="A0AAV2S699"/>
<evidence type="ECO:0000256" key="5">
    <source>
        <dbReference type="ARBA" id="ARBA00022989"/>
    </source>
</evidence>
<evidence type="ECO:0000256" key="2">
    <source>
        <dbReference type="ARBA" id="ARBA00005808"/>
    </source>
</evidence>
<feature type="transmembrane region" description="Helical" evidence="8">
    <location>
        <begin position="315"/>
        <end position="336"/>
    </location>
</feature>
<comment type="similarity">
    <text evidence="2">Belongs to the SLC34A transporter family.</text>
</comment>
<protein>
    <submittedName>
        <fullName evidence="9">Uncharacterized protein</fullName>
    </submittedName>
</protein>
<dbReference type="InterPro" id="IPR003841">
    <property type="entry name" value="Na/Pi_transpt"/>
</dbReference>
<gene>
    <name evidence="9" type="ORF">MNOR_LOCUS33669</name>
</gene>
<organism evidence="9 10">
    <name type="scientific">Meganyctiphanes norvegica</name>
    <name type="common">Northern krill</name>
    <name type="synonym">Thysanopoda norvegica</name>
    <dbReference type="NCBI Taxonomy" id="48144"/>
    <lineage>
        <taxon>Eukaryota</taxon>
        <taxon>Metazoa</taxon>
        <taxon>Ecdysozoa</taxon>
        <taxon>Arthropoda</taxon>
        <taxon>Crustacea</taxon>
        <taxon>Multicrustacea</taxon>
        <taxon>Malacostraca</taxon>
        <taxon>Eumalacostraca</taxon>
        <taxon>Eucarida</taxon>
        <taxon>Euphausiacea</taxon>
        <taxon>Euphausiidae</taxon>
        <taxon>Meganyctiphanes</taxon>
    </lineage>
</organism>
<feature type="transmembrane region" description="Helical" evidence="8">
    <location>
        <begin position="153"/>
        <end position="175"/>
    </location>
</feature>
<evidence type="ECO:0000256" key="7">
    <source>
        <dbReference type="SAM" id="MobiDB-lite"/>
    </source>
</evidence>
<evidence type="ECO:0000256" key="3">
    <source>
        <dbReference type="ARBA" id="ARBA00022475"/>
    </source>
</evidence>
<proteinExistence type="inferred from homology"/>
<keyword evidence="10" id="KW-1185">Reference proteome</keyword>
<feature type="non-terminal residue" evidence="9">
    <location>
        <position position="341"/>
    </location>
</feature>
<feature type="compositionally biased region" description="Basic and acidic residues" evidence="7">
    <location>
        <begin position="35"/>
        <end position="49"/>
    </location>
</feature>
<sequence>MSNHNSRGAPPAYSSSNEGNTNPGFDGHSNGTTSEARRRTKEKESRDRQLQLQEIDDPWAVAVPEDVDTQKWSDLTTNEKAIRTILNLLKFACVLTLLYFFICSLDFLSSAFRLIAGRTTGAVLSNDYMKNPVVGLMIGILVTVLVQSSSTSTSIIVSMVSSSILSVPIAIPMIMGSNIGTSVTNTIVSLTQVGDRNEFRRAFAGATVHDMFNWLAVGVLITIEIAFKMLEKITHSIMNNFDFASGGGSKVKILKVITEPLTKKVIKLDKKVLTGWAKNDEHYVNISSMVKDCHGDSKCSFLFGETSLTDVQIGLILLLVSLVILTGSLVMIVKVLNSMMK</sequence>
<keyword evidence="6 8" id="KW-0472">Membrane</keyword>
<feature type="transmembrane region" description="Helical" evidence="8">
    <location>
        <begin position="88"/>
        <end position="108"/>
    </location>
</feature>
<evidence type="ECO:0000313" key="9">
    <source>
        <dbReference type="EMBL" id="CAL4168220.1"/>
    </source>
</evidence>
<reference evidence="9 10" key="1">
    <citation type="submission" date="2024-05" db="EMBL/GenBank/DDBJ databases">
        <authorList>
            <person name="Wallberg A."/>
        </authorList>
    </citation>
    <scope>NUCLEOTIDE SEQUENCE [LARGE SCALE GENOMIC DNA]</scope>
</reference>
<dbReference type="GO" id="GO:0005436">
    <property type="term" value="F:sodium:phosphate symporter activity"/>
    <property type="evidence" value="ECO:0007669"/>
    <property type="project" value="InterPro"/>
</dbReference>
<evidence type="ECO:0000256" key="1">
    <source>
        <dbReference type="ARBA" id="ARBA00004424"/>
    </source>
</evidence>
<feature type="transmembrane region" description="Helical" evidence="8">
    <location>
        <begin position="128"/>
        <end position="146"/>
    </location>
</feature>
<evidence type="ECO:0000256" key="4">
    <source>
        <dbReference type="ARBA" id="ARBA00022692"/>
    </source>
</evidence>
<keyword evidence="5 8" id="KW-1133">Transmembrane helix</keyword>
<keyword evidence="3" id="KW-1003">Cell membrane</keyword>
<dbReference type="PANTHER" id="PTHR10010:SF46">
    <property type="entry name" value="SODIUM-DEPENDENT PHOSPHATE TRANSPORT PROTEIN 2B"/>
    <property type="match status" value="1"/>
</dbReference>
<accession>A0AAV2S699</accession>
<dbReference type="Proteomes" id="UP001497623">
    <property type="component" value="Unassembled WGS sequence"/>
</dbReference>
<dbReference type="Pfam" id="PF02690">
    <property type="entry name" value="Na_Pi_cotrans"/>
    <property type="match status" value="1"/>
</dbReference>
<comment type="caution">
    <text evidence="9">The sequence shown here is derived from an EMBL/GenBank/DDBJ whole genome shotgun (WGS) entry which is preliminary data.</text>
</comment>
<evidence type="ECO:0000256" key="6">
    <source>
        <dbReference type="ARBA" id="ARBA00023136"/>
    </source>
</evidence>
<comment type="subcellular location">
    <subcellularLocation>
        <location evidence="1">Apical cell membrane</location>
        <topology evidence="1">Multi-pass membrane protein</topology>
    </subcellularLocation>
</comment>
<evidence type="ECO:0000313" key="10">
    <source>
        <dbReference type="Proteomes" id="UP001497623"/>
    </source>
</evidence>
<dbReference type="EMBL" id="CAXKWB010049237">
    <property type="protein sequence ID" value="CAL4168220.1"/>
    <property type="molecule type" value="Genomic_DNA"/>
</dbReference>
<dbReference type="GO" id="GO:0016324">
    <property type="term" value="C:apical plasma membrane"/>
    <property type="evidence" value="ECO:0007669"/>
    <property type="project" value="UniProtKB-SubCell"/>
</dbReference>
<feature type="compositionally biased region" description="Polar residues" evidence="7">
    <location>
        <begin position="13"/>
        <end position="34"/>
    </location>
</feature>
<dbReference type="NCBIfam" id="NF037997">
    <property type="entry name" value="Na_Pi_symport"/>
    <property type="match status" value="1"/>
</dbReference>
<keyword evidence="4 8" id="KW-0812">Transmembrane</keyword>
<name>A0AAV2S699_MEGNR</name>